<dbReference type="Gene3D" id="2.30.30.40">
    <property type="entry name" value="SH3 Domains"/>
    <property type="match status" value="2"/>
</dbReference>
<keyword evidence="2" id="KW-0961">Cell wall biogenesis/degradation</keyword>
<dbReference type="Gene3D" id="3.40.630.40">
    <property type="entry name" value="Zn-dependent exopeptidases"/>
    <property type="match status" value="1"/>
</dbReference>
<organism evidence="4 5">
    <name type="scientific">Peribacillus deserti</name>
    <dbReference type="NCBI Taxonomy" id="673318"/>
    <lineage>
        <taxon>Bacteria</taxon>
        <taxon>Bacillati</taxon>
        <taxon>Bacillota</taxon>
        <taxon>Bacilli</taxon>
        <taxon>Bacillales</taxon>
        <taxon>Bacillaceae</taxon>
        <taxon>Peribacillus</taxon>
    </lineage>
</organism>
<dbReference type="PANTHER" id="PTHR30404">
    <property type="entry name" value="N-ACETYLMURAMOYL-L-ALANINE AMIDASE"/>
    <property type="match status" value="1"/>
</dbReference>
<keyword evidence="5" id="KW-1185">Reference proteome</keyword>
<dbReference type="GO" id="GO:0008745">
    <property type="term" value="F:N-acetylmuramoyl-L-alanine amidase activity"/>
    <property type="evidence" value="ECO:0007669"/>
    <property type="project" value="InterPro"/>
</dbReference>
<dbReference type="InterPro" id="IPR002508">
    <property type="entry name" value="MurNAc-LAA_cat"/>
</dbReference>
<dbReference type="GO" id="GO:0071555">
    <property type="term" value="P:cell wall organization"/>
    <property type="evidence" value="ECO:0007669"/>
    <property type="project" value="UniProtKB-KW"/>
</dbReference>
<dbReference type="OrthoDB" id="9806267at2"/>
<dbReference type="PANTHER" id="PTHR30404:SF0">
    <property type="entry name" value="N-ACETYLMURAMOYL-L-ALANINE AMIDASE AMIC"/>
    <property type="match status" value="1"/>
</dbReference>
<dbReference type="Proteomes" id="UP000234748">
    <property type="component" value="Unassembled WGS sequence"/>
</dbReference>
<evidence type="ECO:0000313" key="5">
    <source>
        <dbReference type="Proteomes" id="UP000234748"/>
    </source>
</evidence>
<keyword evidence="1" id="KW-0378">Hydrolase</keyword>
<evidence type="ECO:0000256" key="2">
    <source>
        <dbReference type="ARBA" id="ARBA00023316"/>
    </source>
</evidence>
<reference evidence="4 5" key="1">
    <citation type="submission" date="2017-11" db="EMBL/GenBank/DDBJ databases">
        <title>Comparitive Functional Genomics of Dry Heat Resistant strains isolated from the Viking Spacecraft.</title>
        <authorList>
            <person name="Seuylemezian A."/>
            <person name="Cooper K."/>
            <person name="Vaishampayan P."/>
        </authorList>
    </citation>
    <scope>NUCLEOTIDE SEQUENCE [LARGE SCALE GENOMIC DNA]</scope>
    <source>
        <strain evidence="4 5">V1-29</strain>
    </source>
</reference>
<dbReference type="InterPro" id="IPR050695">
    <property type="entry name" value="N-acetylmuramoyl_amidase_3"/>
</dbReference>
<dbReference type="PROSITE" id="PS51781">
    <property type="entry name" value="SH3B"/>
    <property type="match status" value="2"/>
</dbReference>
<comment type="caution">
    <text evidence="4">The sequence shown here is derived from an EMBL/GenBank/DDBJ whole genome shotgun (WGS) entry which is preliminary data.</text>
</comment>
<accession>A0A2N5M8C7</accession>
<proteinExistence type="predicted"/>
<dbReference type="InterPro" id="IPR003646">
    <property type="entry name" value="SH3-like_bac-type"/>
</dbReference>
<gene>
    <name evidence="4" type="ORF">CUU66_07125</name>
</gene>
<evidence type="ECO:0000256" key="1">
    <source>
        <dbReference type="ARBA" id="ARBA00022801"/>
    </source>
</evidence>
<dbReference type="AlphaFoldDB" id="A0A2N5M8C7"/>
<dbReference type="EMBL" id="PGUY01000020">
    <property type="protein sequence ID" value="PLT30609.1"/>
    <property type="molecule type" value="Genomic_DNA"/>
</dbReference>
<dbReference type="Pfam" id="PF08239">
    <property type="entry name" value="SH3_3"/>
    <property type="match status" value="2"/>
</dbReference>
<name>A0A2N5M8C7_9BACI</name>
<evidence type="ECO:0000259" key="3">
    <source>
        <dbReference type="PROSITE" id="PS51781"/>
    </source>
</evidence>
<dbReference type="CDD" id="cd02696">
    <property type="entry name" value="MurNAc-LAA"/>
    <property type="match status" value="1"/>
</dbReference>
<dbReference type="Pfam" id="PF01520">
    <property type="entry name" value="Amidase_3"/>
    <property type="match status" value="1"/>
</dbReference>
<feature type="domain" description="SH3b" evidence="3">
    <location>
        <begin position="108"/>
        <end position="173"/>
    </location>
</feature>
<dbReference type="SMART" id="SM00287">
    <property type="entry name" value="SH3b"/>
    <property type="match status" value="2"/>
</dbReference>
<dbReference type="SMART" id="SM00646">
    <property type="entry name" value="Ami_3"/>
    <property type="match status" value="1"/>
</dbReference>
<feature type="domain" description="SH3b" evidence="3">
    <location>
        <begin position="36"/>
        <end position="98"/>
    </location>
</feature>
<sequence>MLCGKRDIMKKHLVAGGLILLAVFGQDHSEAHAEKQGSFKVGATSLNIRHNPDIQSEVIGSLPNRAIVHVYEEKNGWVKVSYNGKTGWIASQFLYQSVGQNTTQVSESTRQTVTVKESGVRLRTGPGTGYPVVGTAETGKTYKELNRTNGWVQVQLTGGRRAWISDTYTTSFIGEKPASTAKELSGRTFIIDAGHGGTDPGALSFNGLHEKDFTLSASEAIASSIKQAGAKVIMTRNSDVFLSPAERVSFSNRLTADAFISIHYNAFTNPGARGISTYYYTDGSDRNLAADLERSLSSKLGLPMDGAKFGDYYVLRENPKLAVLIELGFLTNPNDMAAIQSTSYNQIAADAVTEGLIRYYQ</sequence>
<dbReference type="GO" id="GO:0009253">
    <property type="term" value="P:peptidoglycan catabolic process"/>
    <property type="evidence" value="ECO:0007669"/>
    <property type="project" value="InterPro"/>
</dbReference>
<dbReference type="SUPFAM" id="SSF53187">
    <property type="entry name" value="Zn-dependent exopeptidases"/>
    <property type="match status" value="1"/>
</dbReference>
<dbReference type="GO" id="GO:0030288">
    <property type="term" value="C:outer membrane-bounded periplasmic space"/>
    <property type="evidence" value="ECO:0007669"/>
    <property type="project" value="TreeGrafter"/>
</dbReference>
<protein>
    <recommendedName>
        <fullName evidence="3">SH3b domain-containing protein</fullName>
    </recommendedName>
</protein>
<evidence type="ECO:0000313" key="4">
    <source>
        <dbReference type="EMBL" id="PLT30609.1"/>
    </source>
</evidence>